<dbReference type="EMBL" id="HBUF01675591">
    <property type="protein sequence ID" value="CAG6791279.1"/>
    <property type="molecule type" value="Transcribed_RNA"/>
</dbReference>
<name>A0A8D9FJ04_9HEMI</name>
<protein>
    <submittedName>
        <fullName evidence="1">Uncharacterized protein</fullName>
    </submittedName>
</protein>
<sequence>MANSKCQWQTAVSMAMRMIWKSGLYKIVHNSPPLFYICSTYFHGNVAWVNGVEFAKVFLPHLLLFLFPCHFTPNKSLFTSNKSLFTSNTQRPLTPGIHPPNVKFQNVTATPFPCR</sequence>
<evidence type="ECO:0000313" key="1">
    <source>
        <dbReference type="EMBL" id="CAG6791279.1"/>
    </source>
</evidence>
<dbReference type="AlphaFoldDB" id="A0A8D9FJ04"/>
<accession>A0A8D9FJ04</accession>
<organism evidence="1">
    <name type="scientific">Cacopsylla melanoneura</name>
    <dbReference type="NCBI Taxonomy" id="428564"/>
    <lineage>
        <taxon>Eukaryota</taxon>
        <taxon>Metazoa</taxon>
        <taxon>Ecdysozoa</taxon>
        <taxon>Arthropoda</taxon>
        <taxon>Hexapoda</taxon>
        <taxon>Insecta</taxon>
        <taxon>Pterygota</taxon>
        <taxon>Neoptera</taxon>
        <taxon>Paraneoptera</taxon>
        <taxon>Hemiptera</taxon>
        <taxon>Sternorrhyncha</taxon>
        <taxon>Psylloidea</taxon>
        <taxon>Psyllidae</taxon>
        <taxon>Psyllinae</taxon>
        <taxon>Cacopsylla</taxon>
    </lineage>
</organism>
<reference evidence="1" key="1">
    <citation type="submission" date="2021-05" db="EMBL/GenBank/DDBJ databases">
        <authorList>
            <person name="Alioto T."/>
            <person name="Alioto T."/>
            <person name="Gomez Garrido J."/>
        </authorList>
    </citation>
    <scope>NUCLEOTIDE SEQUENCE</scope>
</reference>
<proteinExistence type="predicted"/>